<dbReference type="EMBL" id="JARK01000013">
    <property type="protein sequence ID" value="EYC45922.1"/>
    <property type="molecule type" value="Genomic_DNA"/>
</dbReference>
<gene>
    <name evidence="1" type="primary">Acey_s0413.g1012</name>
    <name evidence="1" type="ORF">Y032_0413g1012</name>
</gene>
<name>A0A016X311_9BILA</name>
<reference evidence="2" key="1">
    <citation type="journal article" date="2015" name="Nat. Genet.">
        <title>The genome and transcriptome of the zoonotic hookworm Ancylostoma ceylanicum identify infection-specific gene families.</title>
        <authorList>
            <person name="Schwarz E.M."/>
            <person name="Hu Y."/>
            <person name="Antoshechkin I."/>
            <person name="Miller M.M."/>
            <person name="Sternberg P.W."/>
            <person name="Aroian R.V."/>
        </authorList>
    </citation>
    <scope>NUCLEOTIDE SEQUENCE</scope>
    <source>
        <strain evidence="2">HY135</strain>
    </source>
</reference>
<evidence type="ECO:0000313" key="2">
    <source>
        <dbReference type="Proteomes" id="UP000024635"/>
    </source>
</evidence>
<protein>
    <submittedName>
        <fullName evidence="1">Uncharacterized protein</fullName>
    </submittedName>
</protein>
<dbReference type="AlphaFoldDB" id="A0A016X311"/>
<proteinExistence type="predicted"/>
<evidence type="ECO:0000313" key="1">
    <source>
        <dbReference type="EMBL" id="EYC45922.1"/>
    </source>
</evidence>
<organism evidence="1 2">
    <name type="scientific">Ancylostoma ceylanicum</name>
    <dbReference type="NCBI Taxonomy" id="53326"/>
    <lineage>
        <taxon>Eukaryota</taxon>
        <taxon>Metazoa</taxon>
        <taxon>Ecdysozoa</taxon>
        <taxon>Nematoda</taxon>
        <taxon>Chromadorea</taxon>
        <taxon>Rhabditida</taxon>
        <taxon>Rhabditina</taxon>
        <taxon>Rhabditomorpha</taxon>
        <taxon>Strongyloidea</taxon>
        <taxon>Ancylostomatidae</taxon>
        <taxon>Ancylostomatinae</taxon>
        <taxon>Ancylostoma</taxon>
    </lineage>
</organism>
<dbReference type="Proteomes" id="UP000024635">
    <property type="component" value="Unassembled WGS sequence"/>
</dbReference>
<keyword evidence="2" id="KW-1185">Reference proteome</keyword>
<comment type="caution">
    <text evidence="1">The sequence shown here is derived from an EMBL/GenBank/DDBJ whole genome shotgun (WGS) entry which is preliminary data.</text>
</comment>
<sequence length="75" mass="8414">MSRRGILYNINESGTARLIFRKEQGSLLVSSRSLLLLIYPLTCTKFLVSVCYPKLQGVDFVPDGQFVIVINHGVK</sequence>
<accession>A0A016X311</accession>